<keyword evidence="1" id="KW-0378">Hydrolase</keyword>
<dbReference type="KEGG" id="tps:THAPSDRAFT_4452"/>
<dbReference type="PaxDb" id="35128-Thaps4452"/>
<feature type="compositionally biased region" description="Acidic residues" evidence="3">
    <location>
        <begin position="359"/>
        <end position="391"/>
    </location>
</feature>
<dbReference type="SMART" id="SM00195">
    <property type="entry name" value="DSPc"/>
    <property type="match status" value="1"/>
</dbReference>
<evidence type="ECO:0000313" key="6">
    <source>
        <dbReference type="EMBL" id="EED92854.1"/>
    </source>
</evidence>
<dbReference type="PROSITE" id="PS00383">
    <property type="entry name" value="TYR_PHOSPHATASE_1"/>
    <property type="match status" value="1"/>
</dbReference>
<evidence type="ECO:0000256" key="3">
    <source>
        <dbReference type="SAM" id="MobiDB-lite"/>
    </source>
</evidence>
<sequence>MKTPDNSGSSANPISPKPDITFQSSTPDKGKKGGGNDDNAQDFGTDTTSPSPLPATNVCTPRKRRLSPWSLSLPFFEQSSTTVVSSMVSFGPGFAKLCLRSVAIATLTLYVLNQKHLLPRPMGAVVSRVLFWPTIPITISRRIGKWTTVVDNAVVIGGAPFGFLDYPAKLKKQFDVRGVVNMCDEYQGPISSYKKLGIEHLRLPTVDHFEPSVEDLKRAVSFIQKHEAQGGRVYVHCRAGHGRSAAAVYAWLLYKEPLADPVELNEKLCSMRNVRKSLWKQPNVNAFRVWLQDGGMMDDTSDDEGEGIYTKRKKLKRHRQGHPLRPYHATERSSRYSTTVRRRNTERYHEPDGHPPVFSDEEDSTTDVDISDNDEVYDEDGYGAVSDDERDYEMWRKYSKRE</sequence>
<evidence type="ECO:0000313" key="7">
    <source>
        <dbReference type="Proteomes" id="UP000001449"/>
    </source>
</evidence>
<dbReference type="GO" id="GO:0008962">
    <property type="term" value="F:phosphatidylglycerophosphatase activity"/>
    <property type="evidence" value="ECO:0000318"/>
    <property type="project" value="GO_Central"/>
</dbReference>
<dbReference type="InterPro" id="IPR016130">
    <property type="entry name" value="Tyr_Pase_AS"/>
</dbReference>
<dbReference type="PROSITE" id="PS50054">
    <property type="entry name" value="TYR_PHOSPHATASE_DUAL"/>
    <property type="match status" value="1"/>
</dbReference>
<keyword evidence="7" id="KW-1185">Reference proteome</keyword>
<feature type="compositionally biased region" description="Basic and acidic residues" evidence="3">
    <location>
        <begin position="343"/>
        <end position="353"/>
    </location>
</feature>
<feature type="region of interest" description="Disordered" evidence="3">
    <location>
        <begin position="1"/>
        <end position="60"/>
    </location>
</feature>
<dbReference type="Pfam" id="PF00782">
    <property type="entry name" value="DSPc"/>
    <property type="match status" value="1"/>
</dbReference>
<keyword evidence="2" id="KW-0904">Protein phosphatase</keyword>
<dbReference type="STRING" id="35128.B8BZB5"/>
<evidence type="ECO:0000256" key="1">
    <source>
        <dbReference type="ARBA" id="ARBA00022801"/>
    </source>
</evidence>
<dbReference type="GeneID" id="7453376"/>
<feature type="region of interest" description="Disordered" evidence="3">
    <location>
        <begin position="314"/>
        <end position="391"/>
    </location>
</feature>
<evidence type="ECO:0000259" key="5">
    <source>
        <dbReference type="PROSITE" id="PS50056"/>
    </source>
</evidence>
<reference evidence="6 7" key="2">
    <citation type="journal article" date="2008" name="Nature">
        <title>The Phaeodactylum genome reveals the evolutionary history of diatom genomes.</title>
        <authorList>
            <person name="Bowler C."/>
            <person name="Allen A.E."/>
            <person name="Badger J.H."/>
            <person name="Grimwood J."/>
            <person name="Jabbari K."/>
            <person name="Kuo A."/>
            <person name="Maheswari U."/>
            <person name="Martens C."/>
            <person name="Maumus F."/>
            <person name="Otillar R.P."/>
            <person name="Rayko E."/>
            <person name="Salamov A."/>
            <person name="Vandepoele K."/>
            <person name="Beszteri B."/>
            <person name="Gruber A."/>
            <person name="Heijde M."/>
            <person name="Katinka M."/>
            <person name="Mock T."/>
            <person name="Valentin K."/>
            <person name="Verret F."/>
            <person name="Berges J.A."/>
            <person name="Brownlee C."/>
            <person name="Cadoret J.P."/>
            <person name="Chiovitti A."/>
            <person name="Choi C.J."/>
            <person name="Coesel S."/>
            <person name="De Martino A."/>
            <person name="Detter J.C."/>
            <person name="Durkin C."/>
            <person name="Falciatore A."/>
            <person name="Fournet J."/>
            <person name="Haruta M."/>
            <person name="Huysman M.J."/>
            <person name="Jenkins B.D."/>
            <person name="Jiroutova K."/>
            <person name="Jorgensen R.E."/>
            <person name="Joubert Y."/>
            <person name="Kaplan A."/>
            <person name="Kroger N."/>
            <person name="Kroth P.G."/>
            <person name="La Roche J."/>
            <person name="Lindquist E."/>
            <person name="Lommer M."/>
            <person name="Martin-Jezequel V."/>
            <person name="Lopez P.J."/>
            <person name="Lucas S."/>
            <person name="Mangogna M."/>
            <person name="McGinnis K."/>
            <person name="Medlin L.K."/>
            <person name="Montsant A."/>
            <person name="Oudot-Le Secq M.P."/>
            <person name="Napoli C."/>
            <person name="Obornik M."/>
            <person name="Parker M.S."/>
            <person name="Petit J.L."/>
            <person name="Porcel B.M."/>
            <person name="Poulsen N."/>
            <person name="Robison M."/>
            <person name="Rychlewski L."/>
            <person name="Rynearson T.A."/>
            <person name="Schmutz J."/>
            <person name="Shapiro H."/>
            <person name="Siaut M."/>
            <person name="Stanley M."/>
            <person name="Sussman M.R."/>
            <person name="Taylor A.R."/>
            <person name="Vardi A."/>
            <person name="von Dassow P."/>
            <person name="Vyverman W."/>
            <person name="Willis A."/>
            <person name="Wyrwicz L.S."/>
            <person name="Rokhsar D.S."/>
            <person name="Weissenbach J."/>
            <person name="Armbrust E.V."/>
            <person name="Green B.R."/>
            <person name="Van de Peer Y."/>
            <person name="Grigoriev I.V."/>
        </authorList>
    </citation>
    <scope>NUCLEOTIDE SEQUENCE [LARGE SCALE GENOMIC DNA]</scope>
    <source>
        <strain evidence="6 7">CCMP1335</strain>
    </source>
</reference>
<dbReference type="GO" id="GO:0004721">
    <property type="term" value="F:phosphoprotein phosphatase activity"/>
    <property type="evidence" value="ECO:0007669"/>
    <property type="project" value="UniProtKB-KW"/>
</dbReference>
<name>B8BZB5_THAPS</name>
<dbReference type="AlphaFoldDB" id="B8BZB5"/>
<gene>
    <name evidence="6" type="ORF">THAPSDRAFT_4452</name>
</gene>
<proteinExistence type="predicted"/>
<dbReference type="SUPFAM" id="SSF52799">
    <property type="entry name" value="(Phosphotyrosine protein) phosphatases II"/>
    <property type="match status" value="1"/>
</dbReference>
<dbReference type="HOGENOM" id="CLU_686057_0_0_1"/>
<accession>B8BZB5</accession>
<dbReference type="InterPro" id="IPR000340">
    <property type="entry name" value="Dual-sp_phosphatase_cat-dom"/>
</dbReference>
<evidence type="ECO:0000259" key="4">
    <source>
        <dbReference type="PROSITE" id="PS50054"/>
    </source>
</evidence>
<dbReference type="InterPro" id="IPR020422">
    <property type="entry name" value="TYR_PHOSPHATASE_DUAL_dom"/>
</dbReference>
<dbReference type="PROSITE" id="PS50056">
    <property type="entry name" value="TYR_PHOSPHATASE_2"/>
    <property type="match status" value="1"/>
</dbReference>
<organism evidence="6 7">
    <name type="scientific">Thalassiosira pseudonana</name>
    <name type="common">Marine diatom</name>
    <name type="synonym">Cyclotella nana</name>
    <dbReference type="NCBI Taxonomy" id="35128"/>
    <lineage>
        <taxon>Eukaryota</taxon>
        <taxon>Sar</taxon>
        <taxon>Stramenopiles</taxon>
        <taxon>Ochrophyta</taxon>
        <taxon>Bacillariophyta</taxon>
        <taxon>Coscinodiscophyceae</taxon>
        <taxon>Thalassiosirophycidae</taxon>
        <taxon>Thalassiosirales</taxon>
        <taxon>Thalassiosiraceae</taxon>
        <taxon>Thalassiosira</taxon>
    </lineage>
</organism>
<protein>
    <submittedName>
        <fullName evidence="6">Uncharacterized protein</fullName>
    </submittedName>
</protein>
<dbReference type="RefSeq" id="XP_002289317.1">
    <property type="nucleotide sequence ID" value="XM_002289281.1"/>
</dbReference>
<dbReference type="Gene3D" id="3.90.190.10">
    <property type="entry name" value="Protein tyrosine phosphatase superfamily"/>
    <property type="match status" value="1"/>
</dbReference>
<dbReference type="InterPro" id="IPR000387">
    <property type="entry name" value="Tyr_Pase_dom"/>
</dbReference>
<feature type="domain" description="Tyrosine-protein phosphatase" evidence="4">
    <location>
        <begin position="145"/>
        <end position="300"/>
    </location>
</feature>
<dbReference type="PANTHER" id="PTHR46274">
    <property type="entry name" value="PHOSPHATIDYLINOSITOL PHOSPHATASE"/>
    <property type="match status" value="1"/>
</dbReference>
<dbReference type="InParanoid" id="B8BZB5"/>
<feature type="compositionally biased region" description="Polar residues" evidence="3">
    <location>
        <begin position="1"/>
        <end position="13"/>
    </location>
</feature>
<dbReference type="Proteomes" id="UP000001449">
    <property type="component" value="Chromosome 4"/>
</dbReference>
<evidence type="ECO:0000256" key="2">
    <source>
        <dbReference type="ARBA" id="ARBA00022912"/>
    </source>
</evidence>
<dbReference type="EMBL" id="CM000641">
    <property type="protein sequence ID" value="EED92854.1"/>
    <property type="molecule type" value="Genomic_DNA"/>
</dbReference>
<feature type="domain" description="Tyrosine specific protein phosphatases" evidence="5">
    <location>
        <begin position="214"/>
        <end position="278"/>
    </location>
</feature>
<dbReference type="InterPro" id="IPR029021">
    <property type="entry name" value="Prot-tyrosine_phosphatase-like"/>
</dbReference>
<dbReference type="PANTHER" id="PTHR46274:SF6">
    <property type="entry name" value="TYR_PHOSPHATASE_2 DOMAIN-CONTAINING PROTEIN"/>
    <property type="match status" value="1"/>
</dbReference>
<dbReference type="eggNOG" id="KOG1719">
    <property type="taxonomic scope" value="Eukaryota"/>
</dbReference>
<reference evidence="6 7" key="1">
    <citation type="journal article" date="2004" name="Science">
        <title>The genome of the diatom Thalassiosira pseudonana: ecology, evolution, and metabolism.</title>
        <authorList>
            <person name="Armbrust E.V."/>
            <person name="Berges J.A."/>
            <person name="Bowler C."/>
            <person name="Green B.R."/>
            <person name="Martinez D."/>
            <person name="Putnam N.H."/>
            <person name="Zhou S."/>
            <person name="Allen A.E."/>
            <person name="Apt K.E."/>
            <person name="Bechner M."/>
            <person name="Brzezinski M.A."/>
            <person name="Chaal B.K."/>
            <person name="Chiovitti A."/>
            <person name="Davis A.K."/>
            <person name="Demarest M.S."/>
            <person name="Detter J.C."/>
            <person name="Glavina T."/>
            <person name="Goodstein D."/>
            <person name="Hadi M.Z."/>
            <person name="Hellsten U."/>
            <person name="Hildebrand M."/>
            <person name="Jenkins B.D."/>
            <person name="Jurka J."/>
            <person name="Kapitonov V.V."/>
            <person name="Kroger N."/>
            <person name="Lau W.W."/>
            <person name="Lane T.W."/>
            <person name="Larimer F.W."/>
            <person name="Lippmeier J.C."/>
            <person name="Lucas S."/>
            <person name="Medina M."/>
            <person name="Montsant A."/>
            <person name="Obornik M."/>
            <person name="Parker M.S."/>
            <person name="Palenik B."/>
            <person name="Pazour G.J."/>
            <person name="Richardson P.M."/>
            <person name="Rynearson T.A."/>
            <person name="Saito M.A."/>
            <person name="Schwartz D.C."/>
            <person name="Thamatrakoln K."/>
            <person name="Valentin K."/>
            <person name="Vardi A."/>
            <person name="Wilkerson F.P."/>
            <person name="Rokhsar D.S."/>
        </authorList>
    </citation>
    <scope>NUCLEOTIDE SEQUENCE [LARGE SCALE GENOMIC DNA]</scope>
    <source>
        <strain evidence="6 7">CCMP1335</strain>
    </source>
</reference>